<accession>A0A0E9XUL9</accession>
<protein>
    <submittedName>
        <fullName evidence="1">Uncharacterized protein</fullName>
    </submittedName>
</protein>
<sequence>METRRLDTLASHWHTLSALEEGYAKNLHTPLGPPGFEFQIPGTNKQTNKLKNKKAHTLTAAVLR</sequence>
<organism evidence="1">
    <name type="scientific">Anguilla anguilla</name>
    <name type="common">European freshwater eel</name>
    <name type="synonym">Muraena anguilla</name>
    <dbReference type="NCBI Taxonomy" id="7936"/>
    <lineage>
        <taxon>Eukaryota</taxon>
        <taxon>Metazoa</taxon>
        <taxon>Chordata</taxon>
        <taxon>Craniata</taxon>
        <taxon>Vertebrata</taxon>
        <taxon>Euteleostomi</taxon>
        <taxon>Actinopterygii</taxon>
        <taxon>Neopterygii</taxon>
        <taxon>Teleostei</taxon>
        <taxon>Anguilliformes</taxon>
        <taxon>Anguillidae</taxon>
        <taxon>Anguilla</taxon>
    </lineage>
</organism>
<evidence type="ECO:0000313" key="1">
    <source>
        <dbReference type="EMBL" id="JAI05566.1"/>
    </source>
</evidence>
<dbReference type="EMBL" id="GBXM01003012">
    <property type="protein sequence ID" value="JAI05566.1"/>
    <property type="molecule type" value="Transcribed_RNA"/>
</dbReference>
<dbReference type="AlphaFoldDB" id="A0A0E9XUL9"/>
<reference evidence="1" key="2">
    <citation type="journal article" date="2015" name="Fish Shellfish Immunol.">
        <title>Early steps in the European eel (Anguilla anguilla)-Vibrio vulnificus interaction in the gills: Role of the RtxA13 toxin.</title>
        <authorList>
            <person name="Callol A."/>
            <person name="Pajuelo D."/>
            <person name="Ebbesson L."/>
            <person name="Teles M."/>
            <person name="MacKenzie S."/>
            <person name="Amaro C."/>
        </authorList>
    </citation>
    <scope>NUCLEOTIDE SEQUENCE</scope>
</reference>
<name>A0A0E9XUL9_ANGAN</name>
<reference evidence="1" key="1">
    <citation type="submission" date="2014-11" db="EMBL/GenBank/DDBJ databases">
        <authorList>
            <person name="Amaro Gonzalez C."/>
        </authorList>
    </citation>
    <scope>NUCLEOTIDE SEQUENCE</scope>
</reference>
<proteinExistence type="predicted"/>